<evidence type="ECO:0000313" key="1">
    <source>
        <dbReference type="EMBL" id="MFC3097315.1"/>
    </source>
</evidence>
<dbReference type="Pfam" id="PF10094">
    <property type="entry name" value="DUF2332"/>
    <property type="match status" value="1"/>
</dbReference>
<dbReference type="PIRSF" id="PIRSF012608">
    <property type="entry name" value="UCP012608"/>
    <property type="match status" value="1"/>
</dbReference>
<dbReference type="EMBL" id="JBHRST010000008">
    <property type="protein sequence ID" value="MFC3097315.1"/>
    <property type="molecule type" value="Genomic_DNA"/>
</dbReference>
<name>A0ABV7E5Q8_9SPHN</name>
<dbReference type="Proteomes" id="UP001595456">
    <property type="component" value="Unassembled WGS sequence"/>
</dbReference>
<sequence length="357" mass="38421">MAAKDQSQKVMEIADVGQAIAWQARHAEEAGAPITGRIIRAEAAIIAADTQTGRRMASWPGLSLEDAMPLRVAGALHFLHLTGATDALAPVYAGKVTDQAEVDALVAGVARDFDAALLPWLDGPPQTNEAGRSASVMAGLLWLGERLCPRFELIEIGASAGINTMMHRYGYRLGGVKAGITDSPMQIVPEWRGTPPPAGPVEIVGVKGCDIAPVDLTDPAQAQRLKAYIWADARDRMARMDVAIALATAQPPDLVQMDAAAFVAERLAADQPAGVSRVLFHTVMWQYLPQATRAAIRAMMEEAGAKATPERPLAWLRVETNRATFRHELTVKFWPGGDKVTLLAEAHPHGAWVRWLG</sequence>
<gene>
    <name evidence="1" type="ORF">ACFODU_05805</name>
</gene>
<keyword evidence="2" id="KW-1185">Reference proteome</keyword>
<organism evidence="1 2">
    <name type="scientific">Alteraurantiacibacter palmitatis</name>
    <dbReference type="NCBI Taxonomy" id="2054628"/>
    <lineage>
        <taxon>Bacteria</taxon>
        <taxon>Pseudomonadati</taxon>
        <taxon>Pseudomonadota</taxon>
        <taxon>Alphaproteobacteria</taxon>
        <taxon>Sphingomonadales</taxon>
        <taxon>Erythrobacteraceae</taxon>
        <taxon>Alteraurantiacibacter</taxon>
    </lineage>
</organism>
<reference evidence="2" key="1">
    <citation type="journal article" date="2019" name="Int. J. Syst. Evol. Microbiol.">
        <title>The Global Catalogue of Microorganisms (GCM) 10K type strain sequencing project: providing services to taxonomists for standard genome sequencing and annotation.</title>
        <authorList>
            <consortium name="The Broad Institute Genomics Platform"/>
            <consortium name="The Broad Institute Genome Sequencing Center for Infectious Disease"/>
            <person name="Wu L."/>
            <person name="Ma J."/>
        </authorList>
    </citation>
    <scope>NUCLEOTIDE SEQUENCE [LARGE SCALE GENOMIC DNA]</scope>
    <source>
        <strain evidence="2">KCTC 52607</strain>
    </source>
</reference>
<dbReference type="RefSeq" id="WP_336926076.1">
    <property type="nucleotide sequence ID" value="NZ_JBANRO010000006.1"/>
</dbReference>
<proteinExistence type="predicted"/>
<protein>
    <submittedName>
        <fullName evidence="1">DUF2332 domain-containing protein</fullName>
    </submittedName>
</protein>
<accession>A0ABV7E5Q8</accession>
<comment type="caution">
    <text evidence="1">The sequence shown here is derived from an EMBL/GenBank/DDBJ whole genome shotgun (WGS) entry which is preliminary data.</text>
</comment>
<evidence type="ECO:0000313" key="2">
    <source>
        <dbReference type="Proteomes" id="UP001595456"/>
    </source>
</evidence>
<dbReference type="InterPro" id="IPR011200">
    <property type="entry name" value="UCP012608"/>
</dbReference>